<dbReference type="Proteomes" id="UP000094569">
    <property type="component" value="Unassembled WGS sequence"/>
</dbReference>
<feature type="region of interest" description="Disordered" evidence="1">
    <location>
        <begin position="91"/>
        <end position="162"/>
    </location>
</feature>
<protein>
    <submittedName>
        <fullName evidence="2">Uncharacterized protein</fullName>
    </submittedName>
</protein>
<dbReference type="AlphaFoldDB" id="A0A1E3B8P4"/>
<dbReference type="OrthoDB" id="4494998at2759"/>
<feature type="compositionally biased region" description="Basic and acidic residues" evidence="1">
    <location>
        <begin position="98"/>
        <end position="121"/>
    </location>
</feature>
<evidence type="ECO:0000256" key="1">
    <source>
        <dbReference type="SAM" id="MobiDB-lite"/>
    </source>
</evidence>
<proteinExistence type="predicted"/>
<dbReference type="VEuPathDB" id="FungiDB:SI65_06992"/>
<feature type="compositionally biased region" description="Basic and acidic residues" evidence="1">
    <location>
        <begin position="134"/>
        <end position="149"/>
    </location>
</feature>
<name>A0A1E3B8P4_ASPCR</name>
<comment type="caution">
    <text evidence="2">The sequence shown here is derived from an EMBL/GenBank/DDBJ whole genome shotgun (WGS) entry which is preliminary data.</text>
</comment>
<organism evidence="2 3">
    <name type="scientific">Aspergillus cristatus</name>
    <name type="common">Chinese Fuzhuan brick tea-fermentation fungus</name>
    <name type="synonym">Eurotium cristatum</name>
    <dbReference type="NCBI Taxonomy" id="573508"/>
    <lineage>
        <taxon>Eukaryota</taxon>
        <taxon>Fungi</taxon>
        <taxon>Dikarya</taxon>
        <taxon>Ascomycota</taxon>
        <taxon>Pezizomycotina</taxon>
        <taxon>Eurotiomycetes</taxon>
        <taxon>Eurotiomycetidae</taxon>
        <taxon>Eurotiales</taxon>
        <taxon>Aspergillaceae</taxon>
        <taxon>Aspergillus</taxon>
        <taxon>Aspergillus subgen. Aspergillus</taxon>
    </lineage>
</organism>
<evidence type="ECO:0000313" key="2">
    <source>
        <dbReference type="EMBL" id="ODM17317.1"/>
    </source>
</evidence>
<accession>A0A1E3B8P4</accession>
<gene>
    <name evidence="2" type="ORF">SI65_06992</name>
</gene>
<keyword evidence="3" id="KW-1185">Reference proteome</keyword>
<dbReference type="EMBL" id="JXNT01000008">
    <property type="protein sequence ID" value="ODM17317.1"/>
    <property type="molecule type" value="Genomic_DNA"/>
</dbReference>
<evidence type="ECO:0000313" key="3">
    <source>
        <dbReference type="Proteomes" id="UP000094569"/>
    </source>
</evidence>
<sequence>MPNANSILNDLAIRLHRLTRHTNIEADLDKRFTDPHPEFDPKIHVLPNWDELSMDTVDMELEFVREKWNGRLEQWNWERVKDWSVDVGKALEGAGDDESTKTRSTSEGDTQRTDSTTEHSTGEANEQFSPKVDTANKHERSESDGDVPGKRRRSEPRAAIGH</sequence>
<reference evidence="2 3" key="1">
    <citation type="journal article" date="2016" name="BMC Genomics">
        <title>Comparative genomic and transcriptomic analyses of the Fuzhuan brick tea-fermentation fungus Aspergillus cristatus.</title>
        <authorList>
            <person name="Ge Y."/>
            <person name="Wang Y."/>
            <person name="Liu Y."/>
            <person name="Tan Y."/>
            <person name="Ren X."/>
            <person name="Zhang X."/>
            <person name="Hyde K.D."/>
            <person name="Liu Y."/>
            <person name="Liu Z."/>
        </authorList>
    </citation>
    <scope>NUCLEOTIDE SEQUENCE [LARGE SCALE GENOMIC DNA]</scope>
    <source>
        <strain evidence="2 3">GZAAS20.1005</strain>
    </source>
</reference>